<accession>A0A9J9GJX0</accession>
<dbReference type="AlphaFoldDB" id="A0A9J9GJX0"/>
<keyword evidence="1" id="KW-0472">Membrane</keyword>
<evidence type="ECO:0000256" key="1">
    <source>
        <dbReference type="SAM" id="Phobius"/>
    </source>
</evidence>
<dbReference type="Proteomes" id="UP000000230">
    <property type="component" value="Plasmid pENTE01"/>
</dbReference>
<keyword evidence="1" id="KW-1133">Transmembrane helix</keyword>
<dbReference type="KEGG" id="ent:Ent638_4293"/>
<feature type="transmembrane region" description="Helical" evidence="1">
    <location>
        <begin position="29"/>
        <end position="49"/>
    </location>
</feature>
<geneLocation type="plasmid" evidence="2 3">
    <name>pENTE01</name>
</geneLocation>
<keyword evidence="1" id="KW-0812">Transmembrane</keyword>
<proteinExistence type="predicted"/>
<keyword evidence="3" id="KW-1185">Reference proteome</keyword>
<dbReference type="OrthoDB" id="9916500at2"/>
<sequence length="116" mass="12483">MIFLLVLSVIAGMTGCVIATAGLPENLRWQGIQCGAITAIAQAGILHVIPLDRDGSGLLMAGGIMLAQCYSPRLAEDTRKLRVHFGIRSAPGYLLMYALCLVLTGVCWLPIWMAIR</sequence>
<reference evidence="3" key="1">
    <citation type="journal article" date="2010" name="PLoS Genet.">
        <title>Genome sequence of the plant growth promoting endophytic bacterium Enterobacter sp. 638.</title>
        <authorList>
            <person name="Taghavi S."/>
            <person name="van der Lelie D."/>
            <person name="Hoffman A."/>
            <person name="Zhang Y.B."/>
            <person name="Walla M.D."/>
            <person name="Vangronsveld J."/>
            <person name="Newman L."/>
            <person name="Monchy S."/>
        </authorList>
    </citation>
    <scope>NUCLEOTIDE SEQUENCE [LARGE SCALE GENOMIC DNA]</scope>
    <source>
        <strain evidence="3">638</strain>
    </source>
</reference>
<keyword evidence="2" id="KW-0614">Plasmid</keyword>
<protein>
    <submittedName>
        <fullName evidence="2">Uncharacterized protein</fullName>
    </submittedName>
</protein>
<evidence type="ECO:0000313" key="3">
    <source>
        <dbReference type="Proteomes" id="UP000000230"/>
    </source>
</evidence>
<organism evidence="2 3">
    <name type="scientific">Enterobacter sp. (strain 638)</name>
    <dbReference type="NCBI Taxonomy" id="399742"/>
    <lineage>
        <taxon>Bacteria</taxon>
        <taxon>Pseudomonadati</taxon>
        <taxon>Pseudomonadota</taxon>
        <taxon>Gammaproteobacteria</taxon>
        <taxon>Enterobacterales</taxon>
        <taxon>Enterobacteriaceae</taxon>
        <taxon>Enterobacter</taxon>
    </lineage>
</organism>
<feature type="transmembrane region" description="Helical" evidence="1">
    <location>
        <begin position="94"/>
        <end position="115"/>
    </location>
</feature>
<gene>
    <name evidence="2" type="ordered locus">Ent638_4293</name>
</gene>
<dbReference type="EMBL" id="CP000654">
    <property type="protein sequence ID" value="ABP62898.1"/>
    <property type="molecule type" value="Genomic_DNA"/>
</dbReference>
<name>A0A9J9GJX0_ENT38</name>
<evidence type="ECO:0000313" key="2">
    <source>
        <dbReference type="EMBL" id="ABP62898.1"/>
    </source>
</evidence>